<reference evidence="2" key="1">
    <citation type="submission" date="2018-06" db="EMBL/GenBank/DDBJ databases">
        <authorList>
            <person name="Zhirakovskaya E."/>
        </authorList>
    </citation>
    <scope>NUCLEOTIDE SEQUENCE</scope>
</reference>
<protein>
    <submittedName>
        <fullName evidence="2">Nitrous oxide reductase maturation protein NosD</fullName>
    </submittedName>
</protein>
<dbReference type="SUPFAM" id="SSF51126">
    <property type="entry name" value="Pectin lyase-like"/>
    <property type="match status" value="1"/>
</dbReference>
<evidence type="ECO:0000259" key="1">
    <source>
        <dbReference type="Pfam" id="PF05048"/>
    </source>
</evidence>
<dbReference type="Pfam" id="PF05048">
    <property type="entry name" value="NosD"/>
    <property type="match status" value="1"/>
</dbReference>
<dbReference type="InterPro" id="IPR007742">
    <property type="entry name" value="NosD_dom"/>
</dbReference>
<dbReference type="AlphaFoldDB" id="A0A3B1C8N4"/>
<dbReference type="InterPro" id="IPR011050">
    <property type="entry name" value="Pectin_lyase_fold/virulence"/>
</dbReference>
<gene>
    <name evidence="2" type="ORF">MNBD_IGNAVI01-1345</name>
</gene>
<organism evidence="2">
    <name type="scientific">hydrothermal vent metagenome</name>
    <dbReference type="NCBI Taxonomy" id="652676"/>
    <lineage>
        <taxon>unclassified sequences</taxon>
        <taxon>metagenomes</taxon>
        <taxon>ecological metagenomes</taxon>
    </lineage>
</organism>
<dbReference type="InterPro" id="IPR026464">
    <property type="entry name" value="NosD_copper_fam"/>
</dbReference>
<sequence length="409" mass="46857">MIQYKIFLILILSISYYTPILSQIYVEESGSIQKAINSANPGDTIFVKKGIYYESDIVVNKAVVIIGDDYPIVDAQEKGVIFEITSDSVTISGLKIINVGKSYTKDFSAIHAYKIKHFAIINNIFENPFFAIHIEKSKWGVIANNTIIGNAVEEANSGNGIHMWHTSRIEVNDNRIEHMRDGIYFEFVKHSSVKRNKSRYNIRYGLHFMFSNDDVYEENLFENNGAGVAVMFSKKIIMRKNIFKLNWGTASYGLLLKEIYDADIIENIFEQNTIGVNAEGSNRIMYERNNFNNNGWAIKFLGGCYGNKLHQNNFMNNAFDISYNGRINGNVFDKNYWSEYAGYDLDRDGVGDVPYRPVKLFSYVVNRTPETIVLLRSLFVDIINYSEKVSPIFTPDNLKDFHPLMKPVK</sequence>
<dbReference type="InterPro" id="IPR012334">
    <property type="entry name" value="Pectin_lyas_fold"/>
</dbReference>
<dbReference type="SMART" id="SM00710">
    <property type="entry name" value="PbH1"/>
    <property type="match status" value="10"/>
</dbReference>
<dbReference type="NCBIfam" id="TIGR04247">
    <property type="entry name" value="NosD_copper_fam"/>
    <property type="match status" value="1"/>
</dbReference>
<dbReference type="InterPro" id="IPR006626">
    <property type="entry name" value="PbH1"/>
</dbReference>
<proteinExistence type="predicted"/>
<dbReference type="EMBL" id="UOGD01000358">
    <property type="protein sequence ID" value="VAX26866.1"/>
    <property type="molecule type" value="Genomic_DNA"/>
</dbReference>
<name>A0A3B1C8N4_9ZZZZ</name>
<feature type="domain" description="Periplasmic copper-binding protein NosD beta helix" evidence="1">
    <location>
        <begin position="144"/>
        <end position="342"/>
    </location>
</feature>
<dbReference type="Gene3D" id="2.160.20.10">
    <property type="entry name" value="Single-stranded right-handed beta-helix, Pectin lyase-like"/>
    <property type="match status" value="1"/>
</dbReference>
<evidence type="ECO:0000313" key="2">
    <source>
        <dbReference type="EMBL" id="VAX26866.1"/>
    </source>
</evidence>
<accession>A0A3B1C8N4</accession>